<dbReference type="AlphaFoldDB" id="A0A7R9QN12"/>
<protein>
    <submittedName>
        <fullName evidence="1">Uncharacterized protein</fullName>
    </submittedName>
</protein>
<evidence type="ECO:0000313" key="1">
    <source>
        <dbReference type="EMBL" id="CAD7650885.1"/>
    </source>
</evidence>
<dbReference type="EMBL" id="OC908871">
    <property type="protein sequence ID" value="CAD7650885.1"/>
    <property type="molecule type" value="Genomic_DNA"/>
</dbReference>
<keyword evidence="2" id="KW-1185">Reference proteome</keyword>
<organism evidence="1">
    <name type="scientific">Medioppia subpectinata</name>
    <dbReference type="NCBI Taxonomy" id="1979941"/>
    <lineage>
        <taxon>Eukaryota</taxon>
        <taxon>Metazoa</taxon>
        <taxon>Ecdysozoa</taxon>
        <taxon>Arthropoda</taxon>
        <taxon>Chelicerata</taxon>
        <taxon>Arachnida</taxon>
        <taxon>Acari</taxon>
        <taxon>Acariformes</taxon>
        <taxon>Sarcoptiformes</taxon>
        <taxon>Oribatida</taxon>
        <taxon>Brachypylina</taxon>
        <taxon>Oppioidea</taxon>
        <taxon>Oppiidae</taxon>
        <taxon>Medioppia</taxon>
    </lineage>
</organism>
<dbReference type="OrthoDB" id="10507210at2759"/>
<feature type="non-terminal residue" evidence="1">
    <location>
        <position position="135"/>
    </location>
</feature>
<dbReference type="Proteomes" id="UP000759131">
    <property type="component" value="Unassembled WGS sequence"/>
</dbReference>
<reference evidence="1" key="1">
    <citation type="submission" date="2020-11" db="EMBL/GenBank/DDBJ databases">
        <authorList>
            <person name="Tran Van P."/>
        </authorList>
    </citation>
    <scope>NUCLEOTIDE SEQUENCE</scope>
</reference>
<gene>
    <name evidence="1" type="ORF">OSB1V03_LOCUS23073</name>
</gene>
<evidence type="ECO:0000313" key="2">
    <source>
        <dbReference type="Proteomes" id="UP000759131"/>
    </source>
</evidence>
<sequence>MHHKSVKHFSGDKELIKQEGSLLKPPILTTRPTILKPFIVSSIDDIHTSNSVTGPIINVPNISRIKSMNKSLNACKSSTSLIAPPKHNINSQTITSNTPTNMSTATTTSLHTLGPNSEANAGKVFTTGHPLKSVI</sequence>
<dbReference type="EMBL" id="CAJPIZ010054296">
    <property type="protein sequence ID" value="CAG2123128.1"/>
    <property type="molecule type" value="Genomic_DNA"/>
</dbReference>
<name>A0A7R9QN12_9ACAR</name>
<proteinExistence type="predicted"/>
<accession>A0A7R9QN12</accession>